<gene>
    <name evidence="11" type="ORF">DNG_09302</name>
</gene>
<keyword evidence="5" id="KW-0863">Zinc-finger</keyword>
<dbReference type="CDD" id="cd18793">
    <property type="entry name" value="SF2_C_SNF"/>
    <property type="match status" value="1"/>
</dbReference>
<evidence type="ECO:0000259" key="10">
    <source>
        <dbReference type="PROSITE" id="PS51194"/>
    </source>
</evidence>
<comment type="caution">
    <text evidence="11">The sequence shown here is derived from an EMBL/GenBank/DDBJ whole genome shotgun (WGS) entry which is preliminary data.</text>
</comment>
<keyword evidence="8" id="KW-0067">ATP-binding</keyword>
<dbReference type="GO" id="GO:0008270">
    <property type="term" value="F:zinc ion binding"/>
    <property type="evidence" value="ECO:0007669"/>
    <property type="project" value="UniProtKB-KW"/>
</dbReference>
<dbReference type="Proteomes" id="UP001187682">
    <property type="component" value="Unassembled WGS sequence"/>
</dbReference>
<dbReference type="GO" id="GO:0005634">
    <property type="term" value="C:nucleus"/>
    <property type="evidence" value="ECO:0007669"/>
    <property type="project" value="TreeGrafter"/>
</dbReference>
<organism evidence="11 12">
    <name type="scientific">Cephalotrichum gorgonifer</name>
    <dbReference type="NCBI Taxonomy" id="2041049"/>
    <lineage>
        <taxon>Eukaryota</taxon>
        <taxon>Fungi</taxon>
        <taxon>Dikarya</taxon>
        <taxon>Ascomycota</taxon>
        <taxon>Pezizomycotina</taxon>
        <taxon>Sordariomycetes</taxon>
        <taxon>Hypocreomycetidae</taxon>
        <taxon>Microascales</taxon>
        <taxon>Microascaceae</taxon>
        <taxon>Cephalotrichum</taxon>
    </lineage>
</organism>
<evidence type="ECO:0000256" key="9">
    <source>
        <dbReference type="SAM" id="MobiDB-lite"/>
    </source>
</evidence>
<evidence type="ECO:0000256" key="7">
    <source>
        <dbReference type="ARBA" id="ARBA00022833"/>
    </source>
</evidence>
<evidence type="ECO:0000313" key="11">
    <source>
        <dbReference type="EMBL" id="SPO06612.1"/>
    </source>
</evidence>
<feature type="compositionally biased region" description="Basic residues" evidence="9">
    <location>
        <begin position="1521"/>
        <end position="1537"/>
    </location>
</feature>
<dbReference type="PROSITE" id="PS00518">
    <property type="entry name" value="ZF_RING_1"/>
    <property type="match status" value="1"/>
</dbReference>
<dbReference type="InterPro" id="IPR001525">
    <property type="entry name" value="C5_MeTfrase"/>
</dbReference>
<dbReference type="InterPro" id="IPR000330">
    <property type="entry name" value="SNF2_N"/>
</dbReference>
<evidence type="ECO:0000256" key="8">
    <source>
        <dbReference type="ARBA" id="ARBA00022840"/>
    </source>
</evidence>
<dbReference type="Gene3D" id="3.40.50.300">
    <property type="entry name" value="P-loop containing nucleotide triphosphate hydrolases"/>
    <property type="match status" value="1"/>
</dbReference>
<dbReference type="Pfam" id="PF00145">
    <property type="entry name" value="DNA_methylase"/>
    <property type="match status" value="1"/>
</dbReference>
<dbReference type="GO" id="GO:0006281">
    <property type="term" value="P:DNA repair"/>
    <property type="evidence" value="ECO:0007669"/>
    <property type="project" value="TreeGrafter"/>
</dbReference>
<feature type="compositionally biased region" description="Acidic residues" evidence="9">
    <location>
        <begin position="1843"/>
        <end position="1854"/>
    </location>
</feature>
<dbReference type="PANTHER" id="PTHR45626:SF26">
    <property type="entry name" value="FAMILY HELICASE, PUTATIVE (AFU_ORTHOLOGUE AFUA_2G09120)-RELATED"/>
    <property type="match status" value="1"/>
</dbReference>
<dbReference type="EMBL" id="ONZQ02000016">
    <property type="protein sequence ID" value="SPO06612.1"/>
    <property type="molecule type" value="Genomic_DNA"/>
</dbReference>
<sequence>MSSHPNDDRPTGTNVKDENDHLTASTTGANDTHADGQNDLLFPTTIPDIFRLIVRNSMPHGLKSLIDNGGRHFSIITLCSGTDAPILSIRSIQEACIAMDMHRVISADHICSVEIEPVKQAFIRRNIRPTGHIFRDVVDFAEHESATTAAGFKAKVPTNVDLLVVGSSCVDFSTLNTRKQNELYAAGLPRGNVDATNPSVKLGNFLETLQDTAGESATTFLSSLKYILKVRPKLVVLENVNAAPWETIAGQYFPMAGYHAVHISVDSKEYGVPQTRQRGYCVAADSLHYGDFSAVIVKEWARIVRAIAPRTQIPLQNLLLRPGDREVREMEIPIERGGCREPSAKATMCKMRHKDAREMFNIPDLNPMSGVDDRGVCRPDDRIFGSWLQRQGTRVCDLLDISWMRILNQLNFDARYKLHIIDLSQNVDRSLGQVGQAPCVTPAGIQFLTGQGRPLLGSEALALQGIDSSKLVPSTESEKDWRDLAGNAMTTTVVASAILAAIVAEWNVCKDTDLGLKEPARDVVDDFRGEGRADCPIREMQDVTGECHQSAVGSFATTVRRLVDLYKHSRSYCRCDGLGIRNRAWNLLLCRDCSEIRCKFCAGNPQHNFDPEPLKIDFKLHSRAETTQLLGSLFPPTFTLTTDDREDGLHVPTIDSFSSTRISTAMEKAFIVCCNSVTYFYDGCHVGQDLTVFYTSSRSFAHVVISATAVTWTIYMDVPKCRRPDPGEDTQIPCLRAVMNKADSSHIPSKQDWLLWVDDRHEVEVEINKDWDREFRIKYDIISMRNGAGSGDVDPRVSEAVNQALAETYELTEKCGASHAVLFIARDLGLFHMMQPDPSKPATDDRFVIAKSNRVLELFERREPLLLFPANFRPKISKWERISRNLAKDKENGANEEKVLVLAASSSQGNMVVRPCRKGGMTTKEAAIKSPPVDIKEPKPLLCEVPGLWVSTRQHSNEDRGADVMVSDDDSPPSPEATAGRILLGNRPLQLHRNNCDRSVPWLHIRVPLKDISWRNEAHRSLWKPDFCTPKDDDDDILMVPQPVECRLFSVSTHNHDDLLKNFAFAFKRISLLRGPSSSGEVDLPQDLCRRCVPEVPTLHRLRNECHKVVQVVEDITECETFERNINERPPPFKIYVGMDHDQTQMTMHVELNLSALCHRAAGHLPREGAEMGVRRRTDRVKATAQIVTDFIDSPGIFTPFAEAVLRVPENDDGPLNIPSFDKTGNKLWPNQMPCVRWMLKRERDPAPFIEAEVEEHHERQIGLRLVGRATNENWGRGGVVAHEVGFGKTVVTLALLDHERGRIEDSINQRRMDCGEGLIHSKATLIIVPHHIVDQWRDEVRRLVKRQVIANADIIIASIRAVKFNLAAATASKGLQRLATVSGQPQMHGPDNSRNYHDFVSKCCRAMREIFEAKAQDASLNVADEIAARLAFNQGVLHAAEASHVPPSGRGKKSNARKIKVVKALKADQASDTDVENTPNSAGGRPSKAKKTNRNGSAPKAANGSDADNGEVDNDAGKASTRKRKTPAAAKGKRRAPVKEETAQSYYEDDGSGIFLESLSFTRLVLDEFSYEDHEVETFVRMTVASSKWLLSGTPPLTKLSSVCSIASMLNVHVARVEPALPLHLHEVTEGPSCADMSASEGYRALRQLKTTTFAFERHQQGQEFIRHFMRRNEAADNKEYEVIKRVVFVPMDTPVIAHYLRLQHCLFAARWDVQGLSLDGNELLKPIIEVAGAKTFFKDESQNGRLDAAIQALLLHTTLPSIGFNASSVANTPGITILDSLTRLVDDAKLSYQRLCSTFKSQFDRLMFLVDEFPEMEDINVASREEVVSGEVYDDYGGNGAEEDSQAVEGEGEAPRASSGKTQKRQNRDRKFRQAKRYLDSLVSEIVHQKEPAVGGQEILNLLRTTLLADRVDDAKMELPENWLPSKWQKREGGPGTNFLVDWYPEIHARLLEIKEPCQLPQLKLLYRDCACALDRPVPDTLDTMSIEDLKSATRQIIEESKVRRCEQFGADDVEMRSGLTGGTLQHQMLRMQARKIGLKCLLSDTIDDLKSLLAKHKSGGCTEKYWEFGMSLPQRFPLVGVWRHLRGTDVEDGLEDLTWVSQSATGGAYEKIPEAYHRFRFLTTLRSLSLEQLDGRTCDGCAKTGVLSSAIEASVGCDHKFCEDCGARNSRMASDHMSWCKLCRGNGETVTMLLAMQPYPRLFCHSCETTQIRRPSDAYVLPTCGHLLCSGCISHLYANPPTNIDGSPALPRCNARRCNYPVLDNDIRGDKLVTKAGSVLLETLGFGGKLQKMVDIVDAAKKKGEKVLVFVPYAQQLDGVEKCLADANFSVGRTDTGTSSANALQSFQGGTGDVLLQRLNSSDSAGSNLTIANHVIFIGSLFSRDQRSWQMVVDQAVGRCDRPGQKKTVHVYHLVAENSLDVDVLEHHMKAHLEPDENGEVDLANLPTMPKHDGPAFSGQKPSERGSLLQPAELELLFRKIVDYNDTDNLF</sequence>
<evidence type="ECO:0000313" key="12">
    <source>
        <dbReference type="Proteomes" id="UP001187682"/>
    </source>
</evidence>
<dbReference type="GO" id="GO:0008168">
    <property type="term" value="F:methyltransferase activity"/>
    <property type="evidence" value="ECO:0007669"/>
    <property type="project" value="UniProtKB-KW"/>
</dbReference>
<dbReference type="Pfam" id="PF00176">
    <property type="entry name" value="SNF2-rel_dom"/>
    <property type="match status" value="1"/>
</dbReference>
<dbReference type="InterPro" id="IPR049730">
    <property type="entry name" value="SNF2/RAD54-like_C"/>
</dbReference>
<feature type="region of interest" description="Disordered" evidence="9">
    <location>
        <begin position="1834"/>
        <end position="1872"/>
    </location>
</feature>
<dbReference type="SUPFAM" id="SSF52540">
    <property type="entry name" value="P-loop containing nucleoside triphosphate hydrolases"/>
    <property type="match status" value="2"/>
</dbReference>
<evidence type="ECO:0000256" key="6">
    <source>
        <dbReference type="ARBA" id="ARBA00022801"/>
    </source>
</evidence>
<evidence type="ECO:0000256" key="3">
    <source>
        <dbReference type="ARBA" id="ARBA00022723"/>
    </source>
</evidence>
<dbReference type="SUPFAM" id="SSF53335">
    <property type="entry name" value="S-adenosyl-L-methionine-dependent methyltransferases"/>
    <property type="match status" value="1"/>
</dbReference>
<dbReference type="InterPro" id="IPR017907">
    <property type="entry name" value="Znf_RING_CS"/>
</dbReference>
<dbReference type="InterPro" id="IPR014001">
    <property type="entry name" value="Helicase_ATP-bd"/>
</dbReference>
<reference evidence="11" key="1">
    <citation type="submission" date="2018-03" db="EMBL/GenBank/DDBJ databases">
        <authorList>
            <person name="Guldener U."/>
        </authorList>
    </citation>
    <scope>NUCLEOTIDE SEQUENCE</scope>
</reference>
<keyword evidence="1" id="KW-0489">Methyltransferase</keyword>
<feature type="region of interest" description="Disordered" evidence="9">
    <location>
        <begin position="1"/>
        <end position="36"/>
    </location>
</feature>
<dbReference type="PANTHER" id="PTHR45626">
    <property type="entry name" value="TRANSCRIPTION TERMINATION FACTOR 2-RELATED"/>
    <property type="match status" value="1"/>
</dbReference>
<dbReference type="InterPro" id="IPR038718">
    <property type="entry name" value="SNF2-like_sf"/>
</dbReference>
<keyword evidence="6" id="KW-0378">Hydrolase</keyword>
<evidence type="ECO:0000256" key="2">
    <source>
        <dbReference type="ARBA" id="ARBA00022679"/>
    </source>
</evidence>
<keyword evidence="7" id="KW-0862">Zinc</keyword>
<evidence type="ECO:0000256" key="4">
    <source>
        <dbReference type="ARBA" id="ARBA00022741"/>
    </source>
</evidence>
<dbReference type="PROSITE" id="PS51194">
    <property type="entry name" value="HELICASE_CTER"/>
    <property type="match status" value="1"/>
</dbReference>
<evidence type="ECO:0000256" key="5">
    <source>
        <dbReference type="ARBA" id="ARBA00022771"/>
    </source>
</evidence>
<keyword evidence="12" id="KW-1185">Reference proteome</keyword>
<dbReference type="InterPro" id="IPR029063">
    <property type="entry name" value="SAM-dependent_MTases_sf"/>
</dbReference>
<protein>
    <recommendedName>
        <fullName evidence="10">Helicase C-terminal domain-containing protein</fullName>
    </recommendedName>
</protein>
<feature type="region of interest" description="Disordered" evidence="9">
    <location>
        <begin position="956"/>
        <end position="977"/>
    </location>
</feature>
<dbReference type="GO" id="GO:0016787">
    <property type="term" value="F:hydrolase activity"/>
    <property type="evidence" value="ECO:0007669"/>
    <property type="project" value="UniProtKB-KW"/>
</dbReference>
<keyword evidence="2" id="KW-0808">Transferase</keyword>
<dbReference type="InterPro" id="IPR050628">
    <property type="entry name" value="SNF2_RAD54_helicase_TF"/>
</dbReference>
<dbReference type="InterPro" id="IPR027417">
    <property type="entry name" value="P-loop_NTPase"/>
</dbReference>
<dbReference type="GO" id="GO:0032259">
    <property type="term" value="P:methylation"/>
    <property type="evidence" value="ECO:0007669"/>
    <property type="project" value="UniProtKB-KW"/>
</dbReference>
<dbReference type="Gene3D" id="3.40.50.10810">
    <property type="entry name" value="Tandem AAA-ATPase domain"/>
    <property type="match status" value="1"/>
</dbReference>
<feature type="compositionally biased region" description="Polar residues" evidence="9">
    <location>
        <begin position="1471"/>
        <end position="1482"/>
    </location>
</feature>
<name>A0AAE8N812_9PEZI</name>
<dbReference type="Gene3D" id="3.40.50.150">
    <property type="entry name" value="Vaccinia Virus protein VP39"/>
    <property type="match status" value="1"/>
</dbReference>
<dbReference type="GO" id="GO:0005524">
    <property type="term" value="F:ATP binding"/>
    <property type="evidence" value="ECO:0007669"/>
    <property type="project" value="UniProtKB-KW"/>
</dbReference>
<dbReference type="GO" id="GO:0008094">
    <property type="term" value="F:ATP-dependent activity, acting on DNA"/>
    <property type="evidence" value="ECO:0007669"/>
    <property type="project" value="TreeGrafter"/>
</dbReference>
<dbReference type="SMART" id="SM00487">
    <property type="entry name" value="DEXDc"/>
    <property type="match status" value="1"/>
</dbReference>
<feature type="compositionally biased region" description="Basic and acidic residues" evidence="9">
    <location>
        <begin position="1"/>
        <end position="21"/>
    </location>
</feature>
<keyword evidence="4" id="KW-0547">Nucleotide-binding</keyword>
<feature type="region of interest" description="Disordered" evidence="9">
    <location>
        <begin position="1465"/>
        <end position="1545"/>
    </location>
</feature>
<feature type="domain" description="Helicase C-terminal" evidence="10">
    <location>
        <begin position="2295"/>
        <end position="2457"/>
    </location>
</feature>
<proteinExistence type="predicted"/>
<accession>A0AAE8N812</accession>
<evidence type="ECO:0000256" key="1">
    <source>
        <dbReference type="ARBA" id="ARBA00022603"/>
    </source>
</evidence>
<dbReference type="InterPro" id="IPR001650">
    <property type="entry name" value="Helicase_C-like"/>
</dbReference>
<keyword evidence="3" id="KW-0479">Metal-binding</keyword>